<dbReference type="RefSeq" id="WP_273941381.1">
    <property type="nucleotide sequence ID" value="NZ_CP097263.1"/>
</dbReference>
<sequence>MAEGDEADVLGGPADHRQRSNVRSFYSRGGLPCEAPAAAETLCPDCHRGPVQVVLARQTVLTAK</sequence>
<dbReference type="Proteomes" id="UP001589810">
    <property type="component" value="Unassembled WGS sequence"/>
</dbReference>
<reference evidence="2 3" key="1">
    <citation type="submission" date="2024-09" db="EMBL/GenBank/DDBJ databases">
        <authorList>
            <person name="Sun Q."/>
            <person name="Mori K."/>
        </authorList>
    </citation>
    <scope>NUCLEOTIDE SEQUENCE [LARGE SCALE GENOMIC DNA]</scope>
    <source>
        <strain evidence="2 3">TBRC 1432</strain>
    </source>
</reference>
<protein>
    <submittedName>
        <fullName evidence="2">Uncharacterized protein</fullName>
    </submittedName>
</protein>
<feature type="region of interest" description="Disordered" evidence="1">
    <location>
        <begin position="1"/>
        <end position="21"/>
    </location>
</feature>
<organism evidence="2 3">
    <name type="scientific">Kutzneria chonburiensis</name>
    <dbReference type="NCBI Taxonomy" id="1483604"/>
    <lineage>
        <taxon>Bacteria</taxon>
        <taxon>Bacillati</taxon>
        <taxon>Actinomycetota</taxon>
        <taxon>Actinomycetes</taxon>
        <taxon>Pseudonocardiales</taxon>
        <taxon>Pseudonocardiaceae</taxon>
        <taxon>Kutzneria</taxon>
    </lineage>
</organism>
<name>A0ABV6MRX0_9PSEU</name>
<evidence type="ECO:0000313" key="2">
    <source>
        <dbReference type="EMBL" id="MFC0542977.1"/>
    </source>
</evidence>
<gene>
    <name evidence="2" type="ORF">ACFFH7_15870</name>
</gene>
<accession>A0ABV6MRX0</accession>
<evidence type="ECO:0000256" key="1">
    <source>
        <dbReference type="SAM" id="MobiDB-lite"/>
    </source>
</evidence>
<proteinExistence type="predicted"/>
<comment type="caution">
    <text evidence="2">The sequence shown here is derived from an EMBL/GenBank/DDBJ whole genome shotgun (WGS) entry which is preliminary data.</text>
</comment>
<keyword evidence="3" id="KW-1185">Reference proteome</keyword>
<dbReference type="EMBL" id="JBHLUD010000004">
    <property type="protein sequence ID" value="MFC0542977.1"/>
    <property type="molecule type" value="Genomic_DNA"/>
</dbReference>
<evidence type="ECO:0000313" key="3">
    <source>
        <dbReference type="Proteomes" id="UP001589810"/>
    </source>
</evidence>